<evidence type="ECO:0000256" key="3">
    <source>
        <dbReference type="ARBA" id="ARBA00022448"/>
    </source>
</evidence>
<evidence type="ECO:0000256" key="4">
    <source>
        <dbReference type="ARBA" id="ARBA00022475"/>
    </source>
</evidence>
<dbReference type="InterPro" id="IPR006043">
    <property type="entry name" value="NCS2"/>
</dbReference>
<evidence type="ECO:0000256" key="5">
    <source>
        <dbReference type="ARBA" id="ARBA00022692"/>
    </source>
</evidence>
<comment type="subcellular location">
    <subcellularLocation>
        <location evidence="1 8">Cell membrane</location>
        <topology evidence="1 8">Multi-pass membrane protein</topology>
    </subcellularLocation>
</comment>
<evidence type="ECO:0000256" key="7">
    <source>
        <dbReference type="ARBA" id="ARBA00023136"/>
    </source>
</evidence>
<feature type="transmembrane region" description="Helical" evidence="9">
    <location>
        <begin position="324"/>
        <end position="342"/>
    </location>
</feature>
<keyword evidence="3 8" id="KW-0813">Transport</keyword>
<feature type="transmembrane region" description="Helical" evidence="9">
    <location>
        <begin position="354"/>
        <end position="372"/>
    </location>
</feature>
<protein>
    <submittedName>
        <fullName evidence="10">NCS2 family permease</fullName>
    </submittedName>
</protein>
<keyword evidence="5 8" id="KW-0812">Transmembrane</keyword>
<feature type="transmembrane region" description="Helical" evidence="9">
    <location>
        <begin position="410"/>
        <end position="443"/>
    </location>
</feature>
<feature type="transmembrane region" description="Helical" evidence="9">
    <location>
        <begin position="20"/>
        <end position="42"/>
    </location>
</feature>
<proteinExistence type="inferred from homology"/>
<feature type="transmembrane region" description="Helical" evidence="9">
    <location>
        <begin position="105"/>
        <end position="124"/>
    </location>
</feature>
<feature type="transmembrane region" description="Helical" evidence="9">
    <location>
        <begin position="82"/>
        <end position="99"/>
    </location>
</feature>
<dbReference type="PANTHER" id="PTHR43337:SF1">
    <property type="entry name" value="XANTHINE_URACIL PERMEASE C887.17-RELATED"/>
    <property type="match status" value="1"/>
</dbReference>
<name>A0A9D0Z7S9_9FIRM</name>
<dbReference type="Proteomes" id="UP000886874">
    <property type="component" value="Unassembled WGS sequence"/>
</dbReference>
<accession>A0A9D0Z7S9</accession>
<evidence type="ECO:0000313" key="10">
    <source>
        <dbReference type="EMBL" id="HIQ70554.1"/>
    </source>
</evidence>
<reference evidence="10" key="1">
    <citation type="submission" date="2020-10" db="EMBL/GenBank/DDBJ databases">
        <authorList>
            <person name="Gilroy R."/>
        </authorList>
    </citation>
    <scope>NUCLEOTIDE SEQUENCE</scope>
    <source>
        <strain evidence="10">ChiSjej2B20-13462</strain>
    </source>
</reference>
<feature type="transmembrane region" description="Helical" evidence="9">
    <location>
        <begin position="204"/>
        <end position="224"/>
    </location>
</feature>
<evidence type="ECO:0000256" key="1">
    <source>
        <dbReference type="ARBA" id="ARBA00004651"/>
    </source>
</evidence>
<comment type="caution">
    <text evidence="10">The sequence shown here is derived from an EMBL/GenBank/DDBJ whole genome shotgun (WGS) entry which is preliminary data.</text>
</comment>
<evidence type="ECO:0000313" key="11">
    <source>
        <dbReference type="Proteomes" id="UP000886874"/>
    </source>
</evidence>
<dbReference type="GO" id="GO:0005345">
    <property type="term" value="F:purine nucleobase transmembrane transporter activity"/>
    <property type="evidence" value="ECO:0007669"/>
    <property type="project" value="TreeGrafter"/>
</dbReference>
<dbReference type="AlphaFoldDB" id="A0A9D0Z7S9"/>
<feature type="transmembrane region" description="Helical" evidence="9">
    <location>
        <begin position="378"/>
        <end position="398"/>
    </location>
</feature>
<evidence type="ECO:0000256" key="9">
    <source>
        <dbReference type="SAM" id="Phobius"/>
    </source>
</evidence>
<comment type="similarity">
    <text evidence="2 8">Belongs to the nucleobase:cation symporter-2 (NCS2) (TC 2.A.40) family. Azg-like subfamily.</text>
</comment>
<dbReference type="InterPro" id="IPR045018">
    <property type="entry name" value="Azg-like"/>
</dbReference>
<feature type="transmembrane region" description="Helical" evidence="9">
    <location>
        <begin position="449"/>
        <end position="467"/>
    </location>
</feature>
<dbReference type="Pfam" id="PF00860">
    <property type="entry name" value="Xan_ur_permease"/>
    <property type="match status" value="1"/>
</dbReference>
<organism evidence="10 11">
    <name type="scientific">Candidatus Avoscillospira stercorigallinarum</name>
    <dbReference type="NCBI Taxonomy" id="2840708"/>
    <lineage>
        <taxon>Bacteria</taxon>
        <taxon>Bacillati</taxon>
        <taxon>Bacillota</taxon>
        <taxon>Clostridia</taxon>
        <taxon>Eubacteriales</taxon>
        <taxon>Oscillospiraceae</taxon>
        <taxon>Oscillospiraceae incertae sedis</taxon>
        <taxon>Candidatus Avoscillospira</taxon>
    </lineage>
</organism>
<feature type="transmembrane region" description="Helical" evidence="9">
    <location>
        <begin position="262"/>
        <end position="285"/>
    </location>
</feature>
<reference evidence="10" key="2">
    <citation type="journal article" date="2021" name="PeerJ">
        <title>Extensive microbial diversity within the chicken gut microbiome revealed by metagenomics and culture.</title>
        <authorList>
            <person name="Gilroy R."/>
            <person name="Ravi A."/>
            <person name="Getino M."/>
            <person name="Pursley I."/>
            <person name="Horton D.L."/>
            <person name="Alikhan N.F."/>
            <person name="Baker D."/>
            <person name="Gharbi K."/>
            <person name="Hall N."/>
            <person name="Watson M."/>
            <person name="Adriaenssens E.M."/>
            <person name="Foster-Nyarko E."/>
            <person name="Jarju S."/>
            <person name="Secka A."/>
            <person name="Antonio M."/>
            <person name="Oren A."/>
            <person name="Chaudhuri R.R."/>
            <person name="La Ragione R."/>
            <person name="Hildebrand F."/>
            <person name="Pallen M.J."/>
        </authorList>
    </citation>
    <scope>NUCLEOTIDE SEQUENCE</scope>
    <source>
        <strain evidence="10">ChiSjej2B20-13462</strain>
    </source>
</reference>
<keyword evidence="7 8" id="KW-0472">Membrane</keyword>
<dbReference type="PIRSF" id="PIRSF005353">
    <property type="entry name" value="PbuG"/>
    <property type="match status" value="1"/>
</dbReference>
<dbReference type="InterPro" id="IPR026033">
    <property type="entry name" value="Azg-like_bact_archaea"/>
</dbReference>
<feature type="transmembrane region" description="Helical" evidence="9">
    <location>
        <begin position="177"/>
        <end position="197"/>
    </location>
</feature>
<dbReference type="GO" id="GO:0005886">
    <property type="term" value="C:plasma membrane"/>
    <property type="evidence" value="ECO:0007669"/>
    <property type="project" value="UniProtKB-SubCell"/>
</dbReference>
<feature type="transmembrane region" description="Helical" evidence="9">
    <location>
        <begin position="136"/>
        <end position="157"/>
    </location>
</feature>
<feature type="transmembrane region" description="Helical" evidence="9">
    <location>
        <begin position="48"/>
        <end position="70"/>
    </location>
</feature>
<evidence type="ECO:0000256" key="6">
    <source>
        <dbReference type="ARBA" id="ARBA00022989"/>
    </source>
</evidence>
<dbReference type="EMBL" id="DVFN01000137">
    <property type="protein sequence ID" value="HIQ70554.1"/>
    <property type="molecule type" value="Genomic_DNA"/>
</dbReference>
<evidence type="ECO:0000256" key="2">
    <source>
        <dbReference type="ARBA" id="ARBA00005697"/>
    </source>
</evidence>
<evidence type="ECO:0000256" key="8">
    <source>
        <dbReference type="PIRNR" id="PIRNR005353"/>
    </source>
</evidence>
<dbReference type="PANTHER" id="PTHR43337">
    <property type="entry name" value="XANTHINE/URACIL PERMEASE C887.17-RELATED"/>
    <property type="match status" value="1"/>
</dbReference>
<keyword evidence="6 8" id="KW-1133">Transmembrane helix</keyword>
<keyword evidence="4 8" id="KW-1003">Cell membrane</keyword>
<gene>
    <name evidence="10" type="ORF">IAA67_09535</name>
</gene>
<sequence>MEQFFRIKERGSTVRTEIFAGLTTFMAMAYILMVNAGMFATLEGQTTYGAVYIATAISAVVGTVLIGLLSNLPLAQASGMGLNAYFVYTVCLTMGLSYANTLVLVLVDGLVFLLLTVTGLRKLIFEGIPQEVKVAISAGIGLFIAFIGFQNAGIVVADGTTCVALNSFNVYSGNATWGSIMPMLVTIFGLLAIAILAHKKVRGAVLWGILGSAVVYYVLGLLTVPDFYATAVAPNLASDFFGAFKDFANFSLFAVFKQGFDFSAYIAANGMGGFIVMFITTMLAFCMVDMFDTLGTLYGACSAGNMLTEKGEVPNMNRAMMADAMATCVGAVCGTSTVTTFVESSSGISEGGRTGLASMVTALLFFIAMFLAPVAQLIPTYATATALIYVGVLMMSGVKNIAWDDPAKALPGFLTIAVMVFTYNISYGIAFGLISCVIIKIFSGKAKELNIATWIIAILFALTFFLTH</sequence>